<dbReference type="GO" id="GO:0046872">
    <property type="term" value="F:metal ion binding"/>
    <property type="evidence" value="ECO:0007669"/>
    <property type="project" value="UniProtKB-UniRule"/>
</dbReference>
<dbReference type="Gene3D" id="3.40.980.10">
    <property type="entry name" value="MoaB/Mog-like domain"/>
    <property type="match status" value="1"/>
</dbReference>
<evidence type="ECO:0000256" key="5">
    <source>
        <dbReference type="ARBA" id="ARBA00013269"/>
    </source>
</evidence>
<dbReference type="PANTHER" id="PTHR10192">
    <property type="entry name" value="MOLYBDOPTERIN BIOSYNTHESIS PROTEIN"/>
    <property type="match status" value="1"/>
</dbReference>
<dbReference type="Gene3D" id="3.90.105.10">
    <property type="entry name" value="Molybdopterin biosynthesis moea protein, domain 2"/>
    <property type="match status" value="1"/>
</dbReference>
<evidence type="ECO:0000256" key="8">
    <source>
        <dbReference type="ARBA" id="ARBA00022679"/>
    </source>
</evidence>
<evidence type="ECO:0000256" key="9">
    <source>
        <dbReference type="ARBA" id="ARBA00022723"/>
    </source>
</evidence>
<gene>
    <name evidence="15" type="ORF">SpAn4DRAFT_1859</name>
</gene>
<dbReference type="InterPro" id="IPR036425">
    <property type="entry name" value="MoaB/Mog-like_dom_sf"/>
</dbReference>
<comment type="catalytic activity">
    <reaction evidence="12">
        <text>adenylyl-molybdopterin + molybdate = Mo-molybdopterin + AMP + H(+)</text>
        <dbReference type="Rhea" id="RHEA:35047"/>
        <dbReference type="ChEBI" id="CHEBI:15378"/>
        <dbReference type="ChEBI" id="CHEBI:36264"/>
        <dbReference type="ChEBI" id="CHEBI:62727"/>
        <dbReference type="ChEBI" id="CHEBI:71302"/>
        <dbReference type="ChEBI" id="CHEBI:456215"/>
        <dbReference type="EC" id="2.10.1.1"/>
    </reaction>
</comment>
<keyword evidence="10 13" id="KW-0460">Magnesium</keyword>
<keyword evidence="11 13" id="KW-0501">Molybdenum cofactor biosynthesis</keyword>
<dbReference type="InterPro" id="IPR038987">
    <property type="entry name" value="MoeA-like"/>
</dbReference>
<protein>
    <recommendedName>
        <fullName evidence="6 13">Molybdopterin molybdenumtransferase</fullName>
        <ecNumber evidence="5 13">2.10.1.1</ecNumber>
    </recommendedName>
</protein>
<evidence type="ECO:0000313" key="16">
    <source>
        <dbReference type="Proteomes" id="UP000049855"/>
    </source>
</evidence>
<dbReference type="SUPFAM" id="SSF63882">
    <property type="entry name" value="MoeA N-terminal region -like"/>
    <property type="match status" value="1"/>
</dbReference>
<evidence type="ECO:0000256" key="13">
    <source>
        <dbReference type="RuleBase" id="RU365090"/>
    </source>
</evidence>
<dbReference type="GO" id="GO:0061599">
    <property type="term" value="F:molybdopterin molybdotransferase activity"/>
    <property type="evidence" value="ECO:0007669"/>
    <property type="project" value="UniProtKB-UniRule"/>
</dbReference>
<dbReference type="GO" id="GO:0005829">
    <property type="term" value="C:cytosol"/>
    <property type="evidence" value="ECO:0007669"/>
    <property type="project" value="TreeGrafter"/>
</dbReference>
<dbReference type="PANTHER" id="PTHR10192:SF5">
    <property type="entry name" value="GEPHYRIN"/>
    <property type="match status" value="1"/>
</dbReference>
<evidence type="ECO:0000256" key="2">
    <source>
        <dbReference type="ARBA" id="ARBA00002901"/>
    </source>
</evidence>
<dbReference type="Proteomes" id="UP000049855">
    <property type="component" value="Unassembled WGS sequence"/>
</dbReference>
<keyword evidence="16" id="KW-1185">Reference proteome</keyword>
<evidence type="ECO:0000256" key="7">
    <source>
        <dbReference type="ARBA" id="ARBA00022505"/>
    </source>
</evidence>
<accession>A0A0U1KTX4</accession>
<dbReference type="Pfam" id="PF03453">
    <property type="entry name" value="MoeA_N"/>
    <property type="match status" value="1"/>
</dbReference>
<dbReference type="CDD" id="cd00887">
    <property type="entry name" value="MoeA"/>
    <property type="match status" value="1"/>
</dbReference>
<dbReference type="SUPFAM" id="SSF53218">
    <property type="entry name" value="Molybdenum cofactor biosynthesis proteins"/>
    <property type="match status" value="1"/>
</dbReference>
<name>A0A0U1KTX4_9FIRM</name>
<evidence type="ECO:0000256" key="10">
    <source>
        <dbReference type="ARBA" id="ARBA00022842"/>
    </source>
</evidence>
<dbReference type="FunFam" id="2.170.190.11:FF:000001">
    <property type="entry name" value="Molybdopterin molybdenumtransferase"/>
    <property type="match status" value="1"/>
</dbReference>
<dbReference type="Gene3D" id="2.170.190.11">
    <property type="entry name" value="Molybdopterin biosynthesis moea protein, domain 3"/>
    <property type="match status" value="1"/>
</dbReference>
<dbReference type="Pfam" id="PF03454">
    <property type="entry name" value="MoeA_C"/>
    <property type="match status" value="1"/>
</dbReference>
<dbReference type="UniPathway" id="UPA00344"/>
<sequence>MKTGIPLEEAQALLLNFTHPVTECQVPLTSAAGRILSQDVRTGINLPPFDKSPLDGYALQAKDTELANSLNPVILEVIEEVQAGYMPKKQVTQGTVIKVMTGAPIPNGADVIVKFEDVKRAGNKVELYYPLKAGNDIIRAGEDVRQGEVIAKRGTVLTPPLVGLLAAIGVDEIPVFSKTRIAILSTGDEVIDPAEELRPGKIYNSNQHFLSAYCSQLGAAPVPMGIVPDKKEAIVERLTQALDVADLVITTGGVSVGDYDIVPAAFKQIGANIIFRKIDMKPGSPMIAASYNNKLIIGLSGNPAAACITFDLIVVPLIKIMLGLDQKMPPKISAILKDSFNKSSTQRRFLRAKVQTINNTNYIELTGGQSNGVLKSMVACNALIDVPAGSGPLVAGQEVSAVMVGGGSELFI</sequence>
<proteinExistence type="inferred from homology"/>
<evidence type="ECO:0000256" key="3">
    <source>
        <dbReference type="ARBA" id="ARBA00005046"/>
    </source>
</evidence>
<dbReference type="InterPro" id="IPR036688">
    <property type="entry name" value="MoeA_C_domain_IV_sf"/>
</dbReference>
<feature type="domain" description="MoaB/Mog" evidence="14">
    <location>
        <begin position="182"/>
        <end position="320"/>
    </location>
</feature>
<comment type="similarity">
    <text evidence="4 13">Belongs to the MoeA family.</text>
</comment>
<dbReference type="FunFam" id="3.40.980.10:FF:000004">
    <property type="entry name" value="Molybdopterin molybdenumtransferase"/>
    <property type="match status" value="1"/>
</dbReference>
<keyword evidence="8 13" id="KW-0808">Transferase</keyword>
<dbReference type="InterPro" id="IPR005110">
    <property type="entry name" value="MoeA_linker/N"/>
</dbReference>
<reference evidence="16" key="1">
    <citation type="submission" date="2015-03" db="EMBL/GenBank/DDBJ databases">
        <authorList>
            <person name="Nijsse Bart"/>
        </authorList>
    </citation>
    <scope>NUCLEOTIDE SEQUENCE [LARGE SCALE GENOMIC DNA]</scope>
</reference>
<dbReference type="EC" id="2.10.1.1" evidence="5 13"/>
<dbReference type="SMART" id="SM00852">
    <property type="entry name" value="MoCF_biosynth"/>
    <property type="match status" value="1"/>
</dbReference>
<dbReference type="NCBIfam" id="TIGR00177">
    <property type="entry name" value="molyb_syn"/>
    <property type="match status" value="1"/>
</dbReference>
<dbReference type="RefSeq" id="WP_021169597.1">
    <property type="nucleotide sequence ID" value="NZ_CTRP01000003.1"/>
</dbReference>
<dbReference type="EMBL" id="CTRP01000003">
    <property type="protein sequence ID" value="CQR70881.1"/>
    <property type="molecule type" value="Genomic_DNA"/>
</dbReference>
<comment type="cofactor">
    <cofactor evidence="1 13">
        <name>Mg(2+)</name>
        <dbReference type="ChEBI" id="CHEBI:18420"/>
    </cofactor>
</comment>
<evidence type="ECO:0000256" key="4">
    <source>
        <dbReference type="ARBA" id="ARBA00010763"/>
    </source>
</evidence>
<organism evidence="15 16">
    <name type="scientific">Sporomusa ovata</name>
    <dbReference type="NCBI Taxonomy" id="2378"/>
    <lineage>
        <taxon>Bacteria</taxon>
        <taxon>Bacillati</taxon>
        <taxon>Bacillota</taxon>
        <taxon>Negativicutes</taxon>
        <taxon>Selenomonadales</taxon>
        <taxon>Sporomusaceae</taxon>
        <taxon>Sporomusa</taxon>
    </lineage>
</organism>
<dbReference type="GO" id="GO:0006777">
    <property type="term" value="P:Mo-molybdopterin cofactor biosynthetic process"/>
    <property type="evidence" value="ECO:0007669"/>
    <property type="project" value="UniProtKB-UniRule"/>
</dbReference>
<evidence type="ECO:0000256" key="1">
    <source>
        <dbReference type="ARBA" id="ARBA00001946"/>
    </source>
</evidence>
<dbReference type="AlphaFoldDB" id="A0A0U1KTX4"/>
<dbReference type="InterPro" id="IPR005111">
    <property type="entry name" value="MoeA_C_domain_IV"/>
</dbReference>
<dbReference type="InterPro" id="IPR036135">
    <property type="entry name" value="MoeA_linker/N_sf"/>
</dbReference>
<keyword evidence="9 13" id="KW-0479">Metal-binding</keyword>
<evidence type="ECO:0000256" key="11">
    <source>
        <dbReference type="ARBA" id="ARBA00023150"/>
    </source>
</evidence>
<comment type="function">
    <text evidence="2 13">Catalyzes the insertion of molybdate into adenylated molybdopterin with the concomitant release of AMP.</text>
</comment>
<dbReference type="Pfam" id="PF00994">
    <property type="entry name" value="MoCF_biosynth"/>
    <property type="match status" value="1"/>
</dbReference>
<dbReference type="InterPro" id="IPR001453">
    <property type="entry name" value="MoaB/Mog_dom"/>
</dbReference>
<evidence type="ECO:0000313" key="15">
    <source>
        <dbReference type="EMBL" id="CQR70881.1"/>
    </source>
</evidence>
<evidence type="ECO:0000256" key="12">
    <source>
        <dbReference type="ARBA" id="ARBA00047317"/>
    </source>
</evidence>
<evidence type="ECO:0000256" key="6">
    <source>
        <dbReference type="ARBA" id="ARBA00021108"/>
    </source>
</evidence>
<dbReference type="NCBIfam" id="NF045515">
    <property type="entry name" value="Glp_gephyrin"/>
    <property type="match status" value="1"/>
</dbReference>
<dbReference type="SUPFAM" id="SSF63867">
    <property type="entry name" value="MoeA C-terminal domain-like"/>
    <property type="match status" value="1"/>
</dbReference>
<comment type="pathway">
    <text evidence="3 13">Cofactor biosynthesis; molybdopterin biosynthesis.</text>
</comment>
<keyword evidence="7 13" id="KW-0500">Molybdenum</keyword>
<evidence type="ECO:0000259" key="14">
    <source>
        <dbReference type="SMART" id="SM00852"/>
    </source>
</evidence>
<dbReference type="Gene3D" id="2.40.340.10">
    <property type="entry name" value="MoeA, C-terminal, domain IV"/>
    <property type="match status" value="1"/>
</dbReference>